<proteinExistence type="predicted"/>
<keyword evidence="1" id="KW-0812">Transmembrane</keyword>
<keyword evidence="1" id="KW-0472">Membrane</keyword>
<feature type="transmembrane region" description="Helical" evidence="1">
    <location>
        <begin position="69"/>
        <end position="89"/>
    </location>
</feature>
<protein>
    <submittedName>
        <fullName evidence="2">Uncharacterized protein</fullName>
    </submittedName>
</protein>
<organism evidence="2">
    <name type="scientific">bioreactor metagenome</name>
    <dbReference type="NCBI Taxonomy" id="1076179"/>
    <lineage>
        <taxon>unclassified sequences</taxon>
        <taxon>metagenomes</taxon>
        <taxon>ecological metagenomes</taxon>
    </lineage>
</organism>
<name>A0A645JBK5_9ZZZZ</name>
<sequence length="96" mass="11023">MLNSAVDKIGDRLDPAMRMPRKASDIIFGIRRVKGIQHQKRVEVIYVAIADHANERYARAIHRALTTNGLYDFTLFQVPLTLLLFYLLAPCDHEKT</sequence>
<keyword evidence="1" id="KW-1133">Transmembrane helix</keyword>
<comment type="caution">
    <text evidence="2">The sequence shown here is derived from an EMBL/GenBank/DDBJ whole genome shotgun (WGS) entry which is preliminary data.</text>
</comment>
<gene>
    <name evidence="2" type="ORF">SDC9_208188</name>
</gene>
<evidence type="ECO:0000313" key="2">
    <source>
        <dbReference type="EMBL" id="MPN60460.1"/>
    </source>
</evidence>
<dbReference type="EMBL" id="VSSQ01135756">
    <property type="protein sequence ID" value="MPN60460.1"/>
    <property type="molecule type" value="Genomic_DNA"/>
</dbReference>
<evidence type="ECO:0000256" key="1">
    <source>
        <dbReference type="SAM" id="Phobius"/>
    </source>
</evidence>
<reference evidence="2" key="1">
    <citation type="submission" date="2019-08" db="EMBL/GenBank/DDBJ databases">
        <authorList>
            <person name="Kucharzyk K."/>
            <person name="Murdoch R.W."/>
            <person name="Higgins S."/>
            <person name="Loffler F."/>
        </authorList>
    </citation>
    <scope>NUCLEOTIDE SEQUENCE</scope>
</reference>
<dbReference type="AlphaFoldDB" id="A0A645JBK5"/>
<accession>A0A645JBK5</accession>